<dbReference type="OrthoDB" id="6415022at2759"/>
<feature type="region of interest" description="Disordered" evidence="1">
    <location>
        <begin position="1744"/>
        <end position="1800"/>
    </location>
</feature>
<evidence type="ECO:0000259" key="2">
    <source>
        <dbReference type="Pfam" id="PF23154"/>
    </source>
</evidence>
<feature type="compositionally biased region" description="Polar residues" evidence="1">
    <location>
        <begin position="545"/>
        <end position="565"/>
    </location>
</feature>
<feature type="compositionally biased region" description="Polar residues" evidence="1">
    <location>
        <begin position="612"/>
        <end position="634"/>
    </location>
</feature>
<feature type="compositionally biased region" description="Polar residues" evidence="1">
    <location>
        <begin position="649"/>
        <end position="661"/>
    </location>
</feature>
<feature type="region of interest" description="Disordered" evidence="1">
    <location>
        <begin position="1686"/>
        <end position="1731"/>
    </location>
</feature>
<feature type="compositionally biased region" description="Basic and acidic residues" evidence="1">
    <location>
        <begin position="1156"/>
        <end position="1179"/>
    </location>
</feature>
<feature type="compositionally biased region" description="Polar residues" evidence="1">
    <location>
        <begin position="479"/>
        <end position="494"/>
    </location>
</feature>
<protein>
    <submittedName>
        <fullName evidence="4">Protein kinase domain-containing protein</fullName>
    </submittedName>
</protein>
<proteinExistence type="predicted"/>
<dbReference type="GO" id="GO:0044545">
    <property type="term" value="C:NSL complex"/>
    <property type="evidence" value="ECO:0007669"/>
    <property type="project" value="TreeGrafter"/>
</dbReference>
<feature type="region of interest" description="Disordered" evidence="1">
    <location>
        <begin position="472"/>
        <end position="769"/>
    </location>
</feature>
<feature type="compositionally biased region" description="Polar residues" evidence="1">
    <location>
        <begin position="32"/>
        <end position="51"/>
    </location>
</feature>
<feature type="compositionally biased region" description="Basic and acidic residues" evidence="1">
    <location>
        <begin position="710"/>
        <end position="719"/>
    </location>
</feature>
<sequence>MDLDVNLDLNPSSTDIEIKAGSRGFYIDSTSSHASSTMVEFSPSNSSMSSIETRRPARRSSITPSSSTQSEFIRTTITKQENERKAPLQASTRRRRSRVMPEEVARPSTSTRPRHSPARRYSPSPEVRSKLKSIAVLLQNKAKQQEKSKMVFHLSQLPFCCDATSGILLECLVNRDASDFVLYKKDEVPSVEPVKDTIELPTSASTSTASDSVIKQEVTASAVSSDDEDEEENAAVPFVRMADIGAAPFTGAPLSPITIPVVVKSRKRPRSSVPVIKLPRRRTLGELSKVDIAGTSVQPLNAQQNSPKVTEVLSSKKAVVVPDVKSASCPDRGVSSQVSSAKESKEVVTDVVSTSHSEKDLHTEAVPARKSKRMASESGLVPTGEAKFVSAEDDQTSDSAEPKGRPVKRMKKSGSPSACDRPRRSSAGKTLSFLAKVTKRRRSVLNTDSTSETMKLGSSVETAMDVGSQSCLAPAVAPATSSVNADSGSLTNPPLKSVARGRRSSAASGTVKCIPSNQDEPPIVQDEQFEAQSSEVSSENQGSSTRSTSVASTDQVIASGSQESIPNPEHTLSGNRSRVGGRGQRRSSLVRARGARRSRISADGRVSPVPASKSSLTPQNLRRSSRSHIPTSKTQESEQSEQPAESRSDSWSAAKNVNPNSALGILRRVSRYTRPIRSPSPQPLTATVIKIKEQPVQPSVVPIRTPSAEVHSKDVEKTAAETSGEQSKEASRSSMEEGKDVSDALEEHERNLPEHSEKTTNDTTESADYRQQVCPDVPEVSSESAVKPTSLENVHCSASSELENKNDEGKFVEEAKEAKKGNAPSAAKISVNAGRISSRAVRPSSRFLNADFVSPLRKKRGRRPKIASQEVEVSKASEAADAIASSNEEITDKDVALEQNAVPLSGTSGTTSLAKSKVVPSGRSHVMKTRRASDEQPRIKLKIKLGRTPWIKILGNSEAKVEATGTSERAPVKSKTPGKRYISPWSHYVPSVKPVLGNIYYSDGTVEKLGVSINAVMDRLLAEVCQDGITRHSAIINKREKRKRNIEKARERVHRLKEERAARLALGYVQPSAKTQSSEPNEGDLSPRARNSKHRLMQKDFLYPSLKRETKAEKKRNEEIRRQRSRNVMNQLAESTREKETPPASRRNSATVAKIRPREPSPFDPDKEERLRREAEQRERQKKLTMPISFNTFLSSKTTMLTAQPLLQPQRSNDRPSAPDHFYRELLCESAVATETVEETWNEFDMDGDDGLDVTTIEAVHIPKLDDYVAPPEIDESAEPVAASIEQMLMRPTVYAEEDGISYLQERALEQPELRRDLLVMAIDCISALHVARLSASGREAAVVVYNAVTTQASKMRDVICMFSNEREEAVYWMHRYLIEMLPVELLASYLFLLRHTRLLNCQVKSIVRSTQNDSNPWPEITHMIIKYIELNVVEPDAAELDRTIASGSLPDVVFVLVAPNISVGDFSVRDRHYDPVYKWLREMGNPASTVIRLKIDESFSTAISEMFFTGVNTISRAVTKLVREHKQKRIVLVGWGTSCCFNHVVLNTVAGVSAVIDLGFPLLTIDGMRGEPDDDILLTYCPTLFVVGSEACDYHPAAMKYMRANMLMPTGLVVIGHANNMLAVSCSVLSRLRITQRVVNRCIVEQICDFLSMEWTKRERSRLVPLPLNDTFKIDLMQLKLDEKAAQANRKPRVEESSVDSRGRKKKLSGTPLPSPIPRDASPSPLPLSQLDSVRSNFQNLLKKAGTEKPPKWPEDRSLISSTFKEPRLPAKPGSAMASPVPARTESPNLVDPASISLT</sequence>
<feature type="region of interest" description="Disordered" evidence="1">
    <location>
        <begin position="326"/>
        <end position="430"/>
    </location>
</feature>
<dbReference type="InterPro" id="IPR056519">
    <property type="entry name" value="KANSL3_1st"/>
</dbReference>
<dbReference type="PANTHER" id="PTHR13136:SF16">
    <property type="entry name" value="KAT8 REGULATORY NSL COMPLEX SUBUNIT 3"/>
    <property type="match status" value="1"/>
</dbReference>
<feature type="region of interest" description="Disordered" evidence="1">
    <location>
        <begin position="1066"/>
        <end position="1181"/>
    </location>
</feature>
<feature type="compositionally biased region" description="Basic and acidic residues" evidence="1">
    <location>
        <begin position="1746"/>
        <end position="1759"/>
    </location>
</feature>
<name>A0A7I4YR68_HAECO</name>
<feature type="compositionally biased region" description="Low complexity" evidence="1">
    <location>
        <begin position="532"/>
        <end position="544"/>
    </location>
</feature>
<accession>A0A7I4YR68</accession>
<feature type="compositionally biased region" description="Basic and acidic residues" evidence="1">
    <location>
        <begin position="1106"/>
        <end position="1122"/>
    </location>
</feature>
<organism evidence="3 4">
    <name type="scientific">Haemonchus contortus</name>
    <name type="common">Barber pole worm</name>
    <dbReference type="NCBI Taxonomy" id="6289"/>
    <lineage>
        <taxon>Eukaryota</taxon>
        <taxon>Metazoa</taxon>
        <taxon>Ecdysozoa</taxon>
        <taxon>Nematoda</taxon>
        <taxon>Chromadorea</taxon>
        <taxon>Rhabditida</taxon>
        <taxon>Rhabditina</taxon>
        <taxon>Rhabditomorpha</taxon>
        <taxon>Strongyloidea</taxon>
        <taxon>Trichostrongylidae</taxon>
        <taxon>Haemonchus</taxon>
    </lineage>
</organism>
<dbReference type="Pfam" id="PF23154">
    <property type="entry name" value="KANSL3_1st"/>
    <property type="match status" value="1"/>
</dbReference>
<feature type="domain" description="KANSL3 helical" evidence="2">
    <location>
        <begin position="1273"/>
        <end position="1435"/>
    </location>
</feature>
<feature type="region of interest" description="Disordered" evidence="1">
    <location>
        <begin position="906"/>
        <end position="935"/>
    </location>
</feature>
<feature type="compositionally biased region" description="Basic and acidic residues" evidence="1">
    <location>
        <begin position="1693"/>
        <end position="1703"/>
    </location>
</feature>
<dbReference type="OMA" id="NPWPEIT"/>
<evidence type="ECO:0000256" key="1">
    <source>
        <dbReference type="SAM" id="MobiDB-lite"/>
    </source>
</evidence>
<dbReference type="Proteomes" id="UP000025227">
    <property type="component" value="Unplaced"/>
</dbReference>
<reference evidence="4" key="1">
    <citation type="submission" date="2020-12" db="UniProtKB">
        <authorList>
            <consortium name="WormBaseParasite"/>
        </authorList>
    </citation>
    <scope>IDENTIFICATION</scope>
    <source>
        <strain evidence="4">MHco3</strain>
    </source>
</reference>
<dbReference type="InterPro" id="IPR026555">
    <property type="entry name" value="NSL3/Tex30"/>
</dbReference>
<evidence type="ECO:0000313" key="3">
    <source>
        <dbReference type="Proteomes" id="UP000025227"/>
    </source>
</evidence>
<dbReference type="PANTHER" id="PTHR13136">
    <property type="entry name" value="TESTIS DEVELOPMENT PROTEIN PRTD"/>
    <property type="match status" value="1"/>
</dbReference>
<feature type="compositionally biased region" description="Low complexity" evidence="1">
    <location>
        <begin position="59"/>
        <end position="70"/>
    </location>
</feature>
<feature type="region of interest" description="Disordered" evidence="1">
    <location>
        <begin position="32"/>
        <end position="126"/>
    </location>
</feature>
<keyword evidence="3" id="KW-1185">Reference proteome</keyword>
<evidence type="ECO:0000313" key="4">
    <source>
        <dbReference type="WBParaSite" id="HCON_00134060-00001"/>
    </source>
</evidence>
<dbReference type="GO" id="GO:0045944">
    <property type="term" value="P:positive regulation of transcription by RNA polymerase II"/>
    <property type="evidence" value="ECO:0007669"/>
    <property type="project" value="TreeGrafter"/>
</dbReference>
<dbReference type="WBParaSite" id="HCON_00134060-00001">
    <property type="protein sequence ID" value="HCON_00134060-00001"/>
    <property type="gene ID" value="HCON_00134060"/>
</dbReference>
<feature type="compositionally biased region" description="Basic and acidic residues" evidence="1">
    <location>
        <begin position="726"/>
        <end position="760"/>
    </location>
</feature>